<keyword evidence="3" id="KW-1185">Reference proteome</keyword>
<dbReference type="RefSeq" id="WP_045776286.1">
    <property type="nucleotide sequence ID" value="NZ_LAJY01000349.1"/>
</dbReference>
<dbReference type="CDD" id="cd07772">
    <property type="entry name" value="ASKHA_NBD_FGGY_NaCK-like"/>
    <property type="match status" value="1"/>
</dbReference>
<name>A0A0F3IR20_9PROT</name>
<feature type="non-terminal residue" evidence="2">
    <location>
        <position position="375"/>
    </location>
</feature>
<gene>
    <name evidence="2" type="ORF">VZ95_13350</name>
</gene>
<dbReference type="InterPro" id="IPR043129">
    <property type="entry name" value="ATPase_NBD"/>
</dbReference>
<feature type="domain" description="Carbohydrate kinase FGGY C-terminal" evidence="1">
    <location>
        <begin position="242"/>
        <end position="375"/>
    </location>
</feature>
<dbReference type="InterPro" id="IPR049382">
    <property type="entry name" value="FGGY_C_2"/>
</dbReference>
<dbReference type="Gene3D" id="3.30.420.40">
    <property type="match status" value="3"/>
</dbReference>
<reference evidence="2 3" key="1">
    <citation type="submission" date="2015-03" db="EMBL/GenBank/DDBJ databases">
        <title>Draft genome sequence of Elstera litoralis.</title>
        <authorList>
            <person name="Rahalkar M.C."/>
            <person name="Dhakephalkar P.K."/>
            <person name="Pore S.D."/>
            <person name="Arora P."/>
            <person name="Kapse N.G."/>
            <person name="Pandit P.S."/>
        </authorList>
    </citation>
    <scope>NUCLEOTIDE SEQUENCE [LARGE SCALE GENOMIC DNA]</scope>
    <source>
        <strain evidence="2 3">Dia-1</strain>
    </source>
</reference>
<accession>A0A0F3IR20</accession>
<comment type="caution">
    <text evidence="2">The sequence shown here is derived from an EMBL/GenBank/DDBJ whole genome shotgun (WGS) entry which is preliminary data.</text>
</comment>
<sequence>MAIAVFDCGKTNLKLCVLDGGRLLWSDTRPNAPLAGPPYPHADAAGAEAWLIDRLAQAAARFTITDIVPVTHGACAVLVTAVGDLVLPILDYETPLPEAGAYTALRPDFTETLSPDLPLGLNLGRQIFWLQQQFPAEFARARWILPYPQYWAFRLSGRAVSEVTSLGCHTDLWAPRTGRFSSLVTGQGWQALFPPLAAAGEVVGPISPTLAARTGLPPTCRVRTGIHDSNASFLRHRLSAEEPFSVVSTGTWIIAMGGGGDIPRLDPARDCLANVDALGTPVPCARFMGGREYQVLTGGHGTPDADLTRALMAAGAMILPGFSETGGPFPGRGGEIRAGDLSADGRASLASLYLALMTDVCLDLCGSQGPIRLEG</sequence>
<dbReference type="EMBL" id="LAJY01000349">
    <property type="protein sequence ID" value="KJV09151.1"/>
    <property type="molecule type" value="Genomic_DNA"/>
</dbReference>
<evidence type="ECO:0000313" key="3">
    <source>
        <dbReference type="Proteomes" id="UP000033774"/>
    </source>
</evidence>
<organism evidence="2 3">
    <name type="scientific">Elstera litoralis</name>
    <dbReference type="NCBI Taxonomy" id="552518"/>
    <lineage>
        <taxon>Bacteria</taxon>
        <taxon>Pseudomonadati</taxon>
        <taxon>Pseudomonadota</taxon>
        <taxon>Alphaproteobacteria</taxon>
        <taxon>Rhodospirillales</taxon>
        <taxon>Rhodospirillaceae</taxon>
        <taxon>Elstera</taxon>
    </lineage>
</organism>
<protein>
    <recommendedName>
        <fullName evidence="1">Carbohydrate kinase FGGY C-terminal domain-containing protein</fullName>
    </recommendedName>
</protein>
<proteinExistence type="predicted"/>
<dbReference type="Proteomes" id="UP000033774">
    <property type="component" value="Unassembled WGS sequence"/>
</dbReference>
<dbReference type="Pfam" id="PF21546">
    <property type="entry name" value="FGGY_C_2"/>
    <property type="match status" value="1"/>
</dbReference>
<evidence type="ECO:0000313" key="2">
    <source>
        <dbReference type="EMBL" id="KJV09151.1"/>
    </source>
</evidence>
<dbReference type="AlphaFoldDB" id="A0A0F3IR20"/>
<evidence type="ECO:0000259" key="1">
    <source>
        <dbReference type="Pfam" id="PF21546"/>
    </source>
</evidence>
<dbReference type="OrthoDB" id="9786272at2"/>
<dbReference type="SUPFAM" id="SSF53067">
    <property type="entry name" value="Actin-like ATPase domain"/>
    <property type="match status" value="1"/>
</dbReference>